<dbReference type="SUPFAM" id="SSF48452">
    <property type="entry name" value="TPR-like"/>
    <property type="match status" value="2"/>
</dbReference>
<dbReference type="GO" id="GO:0030515">
    <property type="term" value="F:snoRNA binding"/>
    <property type="evidence" value="ECO:0007669"/>
    <property type="project" value="InterPro"/>
</dbReference>
<evidence type="ECO:0000259" key="7">
    <source>
        <dbReference type="Pfam" id="PF08640"/>
    </source>
</evidence>
<dbReference type="PANTHER" id="PTHR23271">
    <property type="entry name" value="HEPATOCELLULAR CARCINOMA-ASSOCIATED ANTIGEN 66"/>
    <property type="match status" value="1"/>
</dbReference>
<evidence type="ECO:0000256" key="4">
    <source>
        <dbReference type="ARBA" id="ARBA00022737"/>
    </source>
</evidence>
<proteinExistence type="inferred from homology"/>
<evidence type="ECO:0000256" key="2">
    <source>
        <dbReference type="ARBA" id="ARBA00010734"/>
    </source>
</evidence>
<dbReference type="GO" id="GO:0000462">
    <property type="term" value="P:maturation of SSU-rRNA from tricistronic rRNA transcript (SSU-rRNA, 5.8S rRNA, LSU-rRNA)"/>
    <property type="evidence" value="ECO:0007669"/>
    <property type="project" value="InterPro"/>
</dbReference>
<dbReference type="OrthoDB" id="28112at2759"/>
<dbReference type="Pfam" id="PF24892">
    <property type="entry name" value="UTP6_C"/>
    <property type="match status" value="1"/>
</dbReference>
<dbReference type="PANTHER" id="PTHR23271:SF1">
    <property type="entry name" value="U3 SMALL NUCLEOLAR RNA-ASSOCIATED PROTEIN 6 HOMOLOG"/>
    <property type="match status" value="1"/>
</dbReference>
<evidence type="ECO:0000313" key="10">
    <source>
        <dbReference type="Proteomes" id="UP001150569"/>
    </source>
</evidence>
<dbReference type="GO" id="GO:0032040">
    <property type="term" value="C:small-subunit processome"/>
    <property type="evidence" value="ECO:0007669"/>
    <property type="project" value="TreeGrafter"/>
</dbReference>
<feature type="region of interest" description="Disordered" evidence="6">
    <location>
        <begin position="482"/>
        <end position="515"/>
    </location>
</feature>
<dbReference type="GO" id="GO:0034388">
    <property type="term" value="C:Pwp2p-containing subcomplex of 90S preribosome"/>
    <property type="evidence" value="ECO:0007669"/>
    <property type="project" value="TreeGrafter"/>
</dbReference>
<evidence type="ECO:0000256" key="5">
    <source>
        <dbReference type="ARBA" id="ARBA00023242"/>
    </source>
</evidence>
<dbReference type="Gene3D" id="1.25.40.10">
    <property type="entry name" value="Tetratricopeptide repeat domain"/>
    <property type="match status" value="2"/>
</dbReference>
<keyword evidence="5" id="KW-0539">Nucleus</keyword>
<dbReference type="InterPro" id="IPR013949">
    <property type="entry name" value="Utp6"/>
</dbReference>
<dbReference type="InterPro" id="IPR003107">
    <property type="entry name" value="HAT"/>
</dbReference>
<keyword evidence="4" id="KW-0677">Repeat</keyword>
<reference evidence="9" key="1">
    <citation type="submission" date="2022-07" db="EMBL/GenBank/DDBJ databases">
        <title>Phylogenomic reconstructions and comparative analyses of Kickxellomycotina fungi.</title>
        <authorList>
            <person name="Reynolds N.K."/>
            <person name="Stajich J.E."/>
            <person name="Barry K."/>
            <person name="Grigoriev I.V."/>
            <person name="Crous P."/>
            <person name="Smith M.E."/>
        </authorList>
    </citation>
    <scope>NUCLEOTIDE SEQUENCE</scope>
    <source>
        <strain evidence="9">RSA 861</strain>
    </source>
</reference>
<name>A0A9W8DV33_9FUNG</name>
<feature type="compositionally biased region" description="Basic and acidic residues" evidence="6">
    <location>
        <begin position="482"/>
        <end position="491"/>
    </location>
</feature>
<dbReference type="SMART" id="SM00386">
    <property type="entry name" value="HAT"/>
    <property type="match status" value="6"/>
</dbReference>
<accession>A0A9W8DV33</accession>
<evidence type="ECO:0000256" key="3">
    <source>
        <dbReference type="ARBA" id="ARBA00022552"/>
    </source>
</evidence>
<dbReference type="AlphaFoldDB" id="A0A9W8DV33"/>
<dbReference type="EMBL" id="JANBPT010000484">
    <property type="protein sequence ID" value="KAJ1919086.1"/>
    <property type="molecule type" value="Genomic_DNA"/>
</dbReference>
<comment type="subcellular location">
    <subcellularLocation>
        <location evidence="1">Nucleus</location>
        <location evidence="1">Nucleolus</location>
    </subcellularLocation>
</comment>
<keyword evidence="10" id="KW-1185">Reference proteome</keyword>
<dbReference type="InterPro" id="IPR056907">
    <property type="entry name" value="UTP6_C"/>
</dbReference>
<evidence type="ECO:0000256" key="6">
    <source>
        <dbReference type="SAM" id="MobiDB-lite"/>
    </source>
</evidence>
<keyword evidence="3" id="KW-0698">rRNA processing</keyword>
<organism evidence="9 10">
    <name type="scientific">Tieghemiomyces parasiticus</name>
    <dbReference type="NCBI Taxonomy" id="78921"/>
    <lineage>
        <taxon>Eukaryota</taxon>
        <taxon>Fungi</taxon>
        <taxon>Fungi incertae sedis</taxon>
        <taxon>Zoopagomycota</taxon>
        <taxon>Kickxellomycotina</taxon>
        <taxon>Dimargaritomycetes</taxon>
        <taxon>Dimargaritales</taxon>
        <taxon>Dimargaritaceae</taxon>
        <taxon>Tieghemiomyces</taxon>
    </lineage>
</organism>
<evidence type="ECO:0000313" key="9">
    <source>
        <dbReference type="EMBL" id="KAJ1919086.1"/>
    </source>
</evidence>
<comment type="caution">
    <text evidence="9">The sequence shown here is derived from an EMBL/GenBank/DDBJ whole genome shotgun (WGS) entry which is preliminary data.</text>
</comment>
<comment type="similarity">
    <text evidence="2">Belongs to the UTP6 family.</text>
</comment>
<protein>
    <submittedName>
        <fullName evidence="9">U3 snoRNP protein</fullName>
    </submittedName>
</protein>
<dbReference type="Pfam" id="PF08640">
    <property type="entry name" value="U3_assoc_6"/>
    <property type="match status" value="1"/>
</dbReference>
<dbReference type="Proteomes" id="UP001150569">
    <property type="component" value="Unassembled WGS sequence"/>
</dbReference>
<gene>
    <name evidence="9" type="primary">UTP6_1</name>
    <name evidence="9" type="ORF">IWQ60_007334</name>
</gene>
<feature type="domain" description="U3 small nucleolar RNA-associated protein 6 N-terminal" evidence="7">
    <location>
        <begin position="9"/>
        <end position="77"/>
    </location>
</feature>
<feature type="domain" description="U3 small nucleolar RNA-associated protein 6 homolog C-terminal" evidence="8">
    <location>
        <begin position="536"/>
        <end position="710"/>
    </location>
</feature>
<dbReference type="InterPro" id="IPR011990">
    <property type="entry name" value="TPR-like_helical_dom_sf"/>
</dbReference>
<evidence type="ECO:0000259" key="8">
    <source>
        <dbReference type="Pfam" id="PF24892"/>
    </source>
</evidence>
<evidence type="ECO:0000256" key="1">
    <source>
        <dbReference type="ARBA" id="ARBA00004604"/>
    </source>
</evidence>
<dbReference type="InterPro" id="IPR055347">
    <property type="entry name" value="UTP6_N"/>
</dbReference>
<sequence>MSVTVQRYLESYTEEMWDYERLGLFDSTETKAILRKRAQFERLLMSAEPHKADYLRYIEYEHLTNQLRWRRFERLIKKRQLEEGTEEFRELNTFVNKIQGQRFHALFRRTLHRFPADVDIWLQYVATFDSVGAQRAATRVFAEAIQKNPRSATLWIQAGAWHYNEFDDVSSARQIYLRALRLLPESKDLWLEYFKMELLCVEKYIQREMLAKLVESHEAELNGETVAVDIPTLEAEQEAGGDTLLDIQAQVAQGEDNAFKRGELPLLVYRNAIQAIPKDLTFRERFLDIYRLFPRFTSGTEEVYADLLRDFPAEPRTYAIAAERHMAGVKEDTPEYVEALARLTAQLDGAVRQEGSADDMYIEAHRSLVAHLNVELPESLQAYLTAVLLTWARHAVASRTVQGRYAICVTTWLQRVCEPTLRRWPAYLEHVVDSTAAVEAIEGTPIELALRMAELAVHVDPKNARAWLLRIRLTEIQHLNKQGRETRHVASDEEAPSDDNSQTSDDEEEGMGDSGESARMIYSAPVRNAMLALYQKALREIPESVSLWKSYMKLLRNQGAAMASASSTADDQPGRSGTTNKHLTRAQLGRLFDEAIQLGSYLLGDAHAAVKPVIQSTYLSWAFTTGGLAYLRQVYRKLALTNVATPQLFLTCIAYERDNGNEYDQIVELYEHLVRVASADPEIWLSYIGYLIDETKMDRVQKVYWQASKAVSDPIALETRYLALLDDKKS</sequence>